<proteinExistence type="inferred from homology"/>
<dbReference type="GO" id="GO:0000428">
    <property type="term" value="C:DNA-directed RNA polymerase complex"/>
    <property type="evidence" value="ECO:0007669"/>
    <property type="project" value="UniProtKB-KW"/>
</dbReference>
<evidence type="ECO:0000313" key="14">
    <source>
        <dbReference type="Proteomes" id="UP000254293"/>
    </source>
</evidence>
<comment type="similarity">
    <text evidence="1 9">Belongs to the sigma-54 factor family.</text>
</comment>
<reference evidence="13 14" key="1">
    <citation type="submission" date="2018-06" db="EMBL/GenBank/DDBJ databases">
        <authorList>
            <consortium name="Pathogen Informatics"/>
            <person name="Doyle S."/>
        </authorList>
    </citation>
    <scope>NUCLEOTIDE SEQUENCE [LARGE SCALE GENOMIC DNA]</scope>
    <source>
        <strain evidence="13 14">NCTC13336</strain>
    </source>
</reference>
<evidence type="ECO:0000256" key="3">
    <source>
        <dbReference type="ARBA" id="ARBA00022679"/>
    </source>
</evidence>
<dbReference type="GO" id="GO:0016987">
    <property type="term" value="F:sigma factor activity"/>
    <property type="evidence" value="ECO:0007669"/>
    <property type="project" value="UniProtKB-KW"/>
</dbReference>
<keyword evidence="6 9" id="KW-0731">Sigma factor</keyword>
<keyword evidence="10" id="KW-0175">Coiled coil</keyword>
<feature type="domain" description="RNA polymerase sigma factor 54 DNA-binding" evidence="11">
    <location>
        <begin position="293"/>
        <end position="449"/>
    </location>
</feature>
<evidence type="ECO:0000259" key="12">
    <source>
        <dbReference type="Pfam" id="PF04963"/>
    </source>
</evidence>
<dbReference type="GO" id="GO:0003677">
    <property type="term" value="F:DNA binding"/>
    <property type="evidence" value="ECO:0007669"/>
    <property type="project" value="UniProtKB-KW"/>
</dbReference>
<dbReference type="NCBIfam" id="TIGR02395">
    <property type="entry name" value="rpoN_sigma"/>
    <property type="match status" value="1"/>
</dbReference>
<evidence type="ECO:0000256" key="5">
    <source>
        <dbReference type="ARBA" id="ARBA00023015"/>
    </source>
</evidence>
<evidence type="ECO:0000256" key="7">
    <source>
        <dbReference type="ARBA" id="ARBA00023125"/>
    </source>
</evidence>
<sequence>MSGQSFHLKLKQTQQLNQGLQQSLRVLQMSGIELEREVDDWLQDNPLLERREPADDGVLEPARLSAAVSSRNQIGGDEAEDVWATIAEEEDFNRYLHNQVCEHPLSDEEAARIHILIDFLDDQGYLTDSMEEIIDHTPLEWMLDEDDMHDALEKLQSFDPPGVGAADLRESLLIQLQRLPASAERRCAGKIVNRFLDELNRSSRRNIAKFKKELPDYPSDTIEAALDLITTLNPYPAYGFASAEPTSFVQPDVFVREGEHGWEVSGNEHAWPSLVLNSELADALKEDGIDEVWREKIQEARQKIDSLELRKNTVSRLAEYIVAKQEDFFDFGEIGLTPMLMKDAAAALGLAESTVSRAAGNKYLACPRGLFPLRYFFTQAVNSGEGQEGNSQTAVKAVLAQLIENEDKAAPHSDEALAALLKLQGIDIARRTVAKYREALGLPPAHQRKI</sequence>
<accession>A0A377R197</accession>
<dbReference type="GO" id="GO:0016779">
    <property type="term" value="F:nucleotidyltransferase activity"/>
    <property type="evidence" value="ECO:0007669"/>
    <property type="project" value="UniProtKB-KW"/>
</dbReference>
<dbReference type="PROSITE" id="PS00718">
    <property type="entry name" value="SIGMA54_2"/>
    <property type="match status" value="1"/>
</dbReference>
<evidence type="ECO:0000256" key="9">
    <source>
        <dbReference type="PIRNR" id="PIRNR000774"/>
    </source>
</evidence>
<feature type="domain" description="RNA polymerase sigma factor 54 core-binding" evidence="12">
    <location>
        <begin position="85"/>
        <end position="278"/>
    </location>
</feature>
<evidence type="ECO:0000256" key="6">
    <source>
        <dbReference type="ARBA" id="ARBA00023082"/>
    </source>
</evidence>
<evidence type="ECO:0000256" key="8">
    <source>
        <dbReference type="ARBA" id="ARBA00023163"/>
    </source>
</evidence>
<comment type="function">
    <text evidence="9">Sigma factors are initiation factors that promote the attachment of RNA polymerase to specific initiation sites and are then released.</text>
</comment>
<dbReference type="GO" id="GO:0001216">
    <property type="term" value="F:DNA-binding transcription activator activity"/>
    <property type="evidence" value="ECO:0007669"/>
    <property type="project" value="InterPro"/>
</dbReference>
<protein>
    <recommendedName>
        <fullName evidence="9">RNA polymerase sigma-54 factor</fullName>
    </recommendedName>
</protein>
<dbReference type="Pfam" id="PF04552">
    <property type="entry name" value="Sigma54_DBD"/>
    <property type="match status" value="1"/>
</dbReference>
<dbReference type="Pfam" id="PF04963">
    <property type="entry name" value="Sigma54_CBD"/>
    <property type="match status" value="1"/>
</dbReference>
<organism evidence="13 14">
    <name type="scientific">Kingella potus</name>
    <dbReference type="NCBI Taxonomy" id="265175"/>
    <lineage>
        <taxon>Bacteria</taxon>
        <taxon>Pseudomonadati</taxon>
        <taxon>Pseudomonadota</taxon>
        <taxon>Betaproteobacteria</taxon>
        <taxon>Neisseriales</taxon>
        <taxon>Neisseriaceae</taxon>
        <taxon>Kingella</taxon>
    </lineage>
</organism>
<evidence type="ECO:0000256" key="10">
    <source>
        <dbReference type="SAM" id="Coils"/>
    </source>
</evidence>
<dbReference type="InterPro" id="IPR038709">
    <property type="entry name" value="RpoN_core-bd_sf"/>
</dbReference>
<dbReference type="Pfam" id="PF00309">
    <property type="entry name" value="Sigma54_AID"/>
    <property type="match status" value="1"/>
</dbReference>
<evidence type="ECO:0000313" key="13">
    <source>
        <dbReference type="EMBL" id="STR00770.1"/>
    </source>
</evidence>
<dbReference type="OrthoDB" id="9814402at2"/>
<dbReference type="PANTHER" id="PTHR32248">
    <property type="entry name" value="RNA POLYMERASE SIGMA-54 FACTOR"/>
    <property type="match status" value="1"/>
</dbReference>
<keyword evidence="3 9" id="KW-0808">Transferase</keyword>
<dbReference type="InterPro" id="IPR000394">
    <property type="entry name" value="RNA_pol_sigma_54"/>
</dbReference>
<name>A0A377R197_9NEIS</name>
<evidence type="ECO:0000256" key="1">
    <source>
        <dbReference type="ARBA" id="ARBA00008798"/>
    </source>
</evidence>
<dbReference type="EMBL" id="UGJJ01000001">
    <property type="protein sequence ID" value="STR00770.1"/>
    <property type="molecule type" value="Genomic_DNA"/>
</dbReference>
<keyword evidence="4 9" id="KW-0548">Nucleotidyltransferase</keyword>
<dbReference type="AlphaFoldDB" id="A0A377R197"/>
<keyword evidence="5 9" id="KW-0805">Transcription regulation</keyword>
<dbReference type="InterPro" id="IPR007046">
    <property type="entry name" value="RNA_pol_sigma_54_core-bd"/>
</dbReference>
<dbReference type="GO" id="GO:0006352">
    <property type="term" value="P:DNA-templated transcription initiation"/>
    <property type="evidence" value="ECO:0007669"/>
    <property type="project" value="InterPro"/>
</dbReference>
<dbReference type="RefSeq" id="WP_115307996.1">
    <property type="nucleotide sequence ID" value="NZ_UGJJ01000001.1"/>
</dbReference>
<keyword evidence="2 9" id="KW-0240">DNA-directed RNA polymerase</keyword>
<dbReference type="Gene3D" id="1.10.10.1330">
    <property type="entry name" value="RNA polymerase sigma-54 factor, core-binding domain"/>
    <property type="match status" value="1"/>
</dbReference>
<dbReference type="PIRSF" id="PIRSF000774">
    <property type="entry name" value="RpoN"/>
    <property type="match status" value="1"/>
</dbReference>
<evidence type="ECO:0000256" key="2">
    <source>
        <dbReference type="ARBA" id="ARBA00022478"/>
    </source>
</evidence>
<dbReference type="PROSITE" id="PS50044">
    <property type="entry name" value="SIGMA54_3"/>
    <property type="match status" value="1"/>
</dbReference>
<feature type="coiled-coil region" evidence="10">
    <location>
        <begin position="290"/>
        <end position="317"/>
    </location>
</feature>
<evidence type="ECO:0000259" key="11">
    <source>
        <dbReference type="Pfam" id="PF04552"/>
    </source>
</evidence>
<dbReference type="Proteomes" id="UP000254293">
    <property type="component" value="Unassembled WGS sequence"/>
</dbReference>
<dbReference type="PANTHER" id="PTHR32248:SF4">
    <property type="entry name" value="RNA POLYMERASE SIGMA-54 FACTOR"/>
    <property type="match status" value="1"/>
</dbReference>
<dbReference type="Gene3D" id="1.10.10.60">
    <property type="entry name" value="Homeodomain-like"/>
    <property type="match status" value="1"/>
</dbReference>
<dbReference type="PRINTS" id="PR00045">
    <property type="entry name" value="SIGMA54FCT"/>
</dbReference>
<dbReference type="InterPro" id="IPR007634">
    <property type="entry name" value="RNA_pol_sigma_54_DNA-bd"/>
</dbReference>
<keyword evidence="8 9" id="KW-0804">Transcription</keyword>
<keyword evidence="14" id="KW-1185">Reference proteome</keyword>
<gene>
    <name evidence="13" type="ORF">NCTC13336_00990</name>
</gene>
<keyword evidence="7 9" id="KW-0238">DNA-binding</keyword>
<evidence type="ECO:0000256" key="4">
    <source>
        <dbReference type="ARBA" id="ARBA00022695"/>
    </source>
</evidence>